<dbReference type="GO" id="GO:0055085">
    <property type="term" value="P:transmembrane transport"/>
    <property type="evidence" value="ECO:0007669"/>
    <property type="project" value="InterPro"/>
</dbReference>
<keyword evidence="4" id="KW-1003">Cell membrane</keyword>
<evidence type="ECO:0000313" key="13">
    <source>
        <dbReference type="EMBL" id="SPF49477.1"/>
    </source>
</evidence>
<evidence type="ECO:0000259" key="12">
    <source>
        <dbReference type="PROSITE" id="PS52015"/>
    </source>
</evidence>
<dbReference type="NCBIfam" id="TIGR01352">
    <property type="entry name" value="tonB_Cterm"/>
    <property type="match status" value="1"/>
</dbReference>
<evidence type="ECO:0000256" key="11">
    <source>
        <dbReference type="SAM" id="SignalP"/>
    </source>
</evidence>
<dbReference type="EMBL" id="OMOD01000190">
    <property type="protein sequence ID" value="SPF49477.1"/>
    <property type="molecule type" value="Genomic_DNA"/>
</dbReference>
<keyword evidence="9" id="KW-0472">Membrane</keyword>
<keyword evidence="5" id="KW-0997">Cell inner membrane</keyword>
<dbReference type="Proteomes" id="UP000238701">
    <property type="component" value="Unassembled WGS sequence"/>
</dbReference>
<feature type="domain" description="TonB C-terminal" evidence="12">
    <location>
        <begin position="56"/>
        <end position="143"/>
    </location>
</feature>
<evidence type="ECO:0000256" key="3">
    <source>
        <dbReference type="ARBA" id="ARBA00022448"/>
    </source>
</evidence>
<dbReference type="OrthoDB" id="123206at2"/>
<gene>
    <name evidence="13" type="ORF">SBA1_910025</name>
</gene>
<evidence type="ECO:0000256" key="8">
    <source>
        <dbReference type="ARBA" id="ARBA00022989"/>
    </source>
</evidence>
<dbReference type="Gene3D" id="3.30.1150.10">
    <property type="match status" value="1"/>
</dbReference>
<dbReference type="PROSITE" id="PS52015">
    <property type="entry name" value="TONB_CTD"/>
    <property type="match status" value="1"/>
</dbReference>
<evidence type="ECO:0000256" key="7">
    <source>
        <dbReference type="ARBA" id="ARBA00022927"/>
    </source>
</evidence>
<dbReference type="Pfam" id="PF03544">
    <property type="entry name" value="TonB_C"/>
    <property type="match status" value="1"/>
</dbReference>
<dbReference type="GO" id="GO:0015031">
    <property type="term" value="P:protein transport"/>
    <property type="evidence" value="ECO:0007669"/>
    <property type="project" value="UniProtKB-KW"/>
</dbReference>
<dbReference type="PROSITE" id="PS51257">
    <property type="entry name" value="PROKAR_LIPOPROTEIN"/>
    <property type="match status" value="1"/>
</dbReference>
<name>A0A2U3LC35_9BACT</name>
<dbReference type="InterPro" id="IPR037682">
    <property type="entry name" value="TonB_C"/>
</dbReference>
<dbReference type="GO" id="GO:0098797">
    <property type="term" value="C:plasma membrane protein complex"/>
    <property type="evidence" value="ECO:0007669"/>
    <property type="project" value="TreeGrafter"/>
</dbReference>
<protein>
    <recommendedName>
        <fullName evidence="12">TonB C-terminal domain-containing protein</fullName>
    </recommendedName>
</protein>
<accession>A0A2U3LC35</accession>
<keyword evidence="3" id="KW-0813">Transport</keyword>
<evidence type="ECO:0000256" key="9">
    <source>
        <dbReference type="ARBA" id="ARBA00023136"/>
    </source>
</evidence>
<evidence type="ECO:0000256" key="10">
    <source>
        <dbReference type="SAM" id="MobiDB-lite"/>
    </source>
</evidence>
<dbReference type="InterPro" id="IPR006260">
    <property type="entry name" value="TonB/TolA_C"/>
</dbReference>
<evidence type="ECO:0000313" key="14">
    <source>
        <dbReference type="Proteomes" id="UP000238701"/>
    </source>
</evidence>
<dbReference type="PANTHER" id="PTHR33446:SF2">
    <property type="entry name" value="PROTEIN TONB"/>
    <property type="match status" value="1"/>
</dbReference>
<proteinExistence type="inferred from homology"/>
<dbReference type="GO" id="GO:0031992">
    <property type="term" value="F:energy transducer activity"/>
    <property type="evidence" value="ECO:0007669"/>
    <property type="project" value="TreeGrafter"/>
</dbReference>
<evidence type="ECO:0000256" key="5">
    <source>
        <dbReference type="ARBA" id="ARBA00022519"/>
    </source>
</evidence>
<keyword evidence="8" id="KW-1133">Transmembrane helix</keyword>
<keyword evidence="11" id="KW-0732">Signal</keyword>
<feature type="chain" id="PRO_5015470866" description="TonB C-terminal domain-containing protein" evidence="11">
    <location>
        <begin position="30"/>
        <end position="143"/>
    </location>
</feature>
<sequence length="143" mass="15539">MSTKRRLKRTVLSAALWFGALGSCVSALAQDSAKPPESPASQPAEATAPARVQLSQKEMKKLFVKRVKPEYPPLAEQARIVGRCMVRVVIGADGNVRSVALVYGHPILAPAAVRAAQESKYRPYLVNGQPVEAEGEVEYHIPY</sequence>
<feature type="region of interest" description="Disordered" evidence="10">
    <location>
        <begin position="31"/>
        <end position="52"/>
    </location>
</feature>
<dbReference type="PANTHER" id="PTHR33446">
    <property type="entry name" value="PROTEIN TONB-RELATED"/>
    <property type="match status" value="1"/>
</dbReference>
<keyword evidence="6" id="KW-0812">Transmembrane</keyword>
<reference evidence="14" key="1">
    <citation type="submission" date="2018-02" db="EMBL/GenBank/DDBJ databases">
        <authorList>
            <person name="Hausmann B."/>
        </authorList>
    </citation>
    <scope>NUCLEOTIDE SEQUENCE [LARGE SCALE GENOMIC DNA]</scope>
    <source>
        <strain evidence="14">Peat soil MAG SbA1</strain>
    </source>
</reference>
<comment type="subcellular location">
    <subcellularLocation>
        <location evidence="1">Cell inner membrane</location>
        <topology evidence="1">Single-pass membrane protein</topology>
        <orientation evidence="1">Periplasmic side</orientation>
    </subcellularLocation>
</comment>
<feature type="compositionally biased region" description="Low complexity" evidence="10">
    <location>
        <begin position="32"/>
        <end position="50"/>
    </location>
</feature>
<dbReference type="InterPro" id="IPR051045">
    <property type="entry name" value="TonB-dependent_transducer"/>
</dbReference>
<dbReference type="SUPFAM" id="SSF74653">
    <property type="entry name" value="TolA/TonB C-terminal domain"/>
    <property type="match status" value="1"/>
</dbReference>
<dbReference type="AlphaFoldDB" id="A0A2U3LC35"/>
<evidence type="ECO:0000256" key="4">
    <source>
        <dbReference type="ARBA" id="ARBA00022475"/>
    </source>
</evidence>
<comment type="similarity">
    <text evidence="2">Belongs to the TonB family.</text>
</comment>
<evidence type="ECO:0000256" key="2">
    <source>
        <dbReference type="ARBA" id="ARBA00006555"/>
    </source>
</evidence>
<organism evidence="13 14">
    <name type="scientific">Candidatus Sulfotelmatobacter kueseliae</name>
    <dbReference type="NCBI Taxonomy" id="2042962"/>
    <lineage>
        <taxon>Bacteria</taxon>
        <taxon>Pseudomonadati</taxon>
        <taxon>Acidobacteriota</taxon>
        <taxon>Terriglobia</taxon>
        <taxon>Terriglobales</taxon>
        <taxon>Candidatus Korobacteraceae</taxon>
        <taxon>Candidatus Sulfotelmatobacter</taxon>
    </lineage>
</organism>
<feature type="signal peptide" evidence="11">
    <location>
        <begin position="1"/>
        <end position="29"/>
    </location>
</feature>
<evidence type="ECO:0000256" key="6">
    <source>
        <dbReference type="ARBA" id="ARBA00022692"/>
    </source>
</evidence>
<keyword evidence="7" id="KW-0653">Protein transport</keyword>
<evidence type="ECO:0000256" key="1">
    <source>
        <dbReference type="ARBA" id="ARBA00004383"/>
    </source>
</evidence>